<gene>
    <name evidence="2" type="ORF">BMI91_18785</name>
</gene>
<proteinExistence type="predicted"/>
<evidence type="ECO:0000313" key="2">
    <source>
        <dbReference type="EMBL" id="OOY22696.1"/>
    </source>
</evidence>
<feature type="domain" description="Phage tail collar" evidence="1">
    <location>
        <begin position="6"/>
        <end position="62"/>
    </location>
</feature>
<keyword evidence="3" id="KW-1185">Reference proteome</keyword>
<reference evidence="2 3" key="1">
    <citation type="submission" date="2016-11" db="EMBL/GenBank/DDBJ databases">
        <title>A multilocus sequence analysis scheme for characterization of bacteria in the genus Thioclava.</title>
        <authorList>
            <person name="Liu Y."/>
            <person name="Shao Z."/>
        </authorList>
    </citation>
    <scope>NUCLEOTIDE SEQUENCE [LARGE SCALE GENOMIC DNA]</scope>
    <source>
        <strain evidence="2 3">TAW-CT134</strain>
    </source>
</reference>
<dbReference type="EMBL" id="MPZV01000005">
    <property type="protein sequence ID" value="OOY22696.1"/>
    <property type="molecule type" value="Genomic_DNA"/>
</dbReference>
<dbReference type="Proteomes" id="UP000190787">
    <property type="component" value="Unassembled WGS sequence"/>
</dbReference>
<sequence length="170" mass="17637">MEPFLGMIMPVAFDFAPQGWALCNGQLMSIAQYSALFSLLGTEFGGDGRTTFGLPDLRGRSPRGATMQARGQKPGSEAVTLTDATMPSHSHPFVASQLAIAGRAPIAPDDMVIASGNIPAGNLYGSAEAPVALAQTNIGHTGGGIAHPNMQPSLCVNYVIALQGIFPQRA</sequence>
<dbReference type="Pfam" id="PF07484">
    <property type="entry name" value="Collar"/>
    <property type="match status" value="1"/>
</dbReference>
<organism evidence="2 3">
    <name type="scientific">Thioclava sediminum</name>
    <dbReference type="NCBI Taxonomy" id="1915319"/>
    <lineage>
        <taxon>Bacteria</taxon>
        <taxon>Pseudomonadati</taxon>
        <taxon>Pseudomonadota</taxon>
        <taxon>Alphaproteobacteria</taxon>
        <taxon>Rhodobacterales</taxon>
        <taxon>Paracoccaceae</taxon>
        <taxon>Thioclava</taxon>
    </lineage>
</organism>
<evidence type="ECO:0000313" key="3">
    <source>
        <dbReference type="Proteomes" id="UP000190787"/>
    </source>
</evidence>
<protein>
    <recommendedName>
        <fullName evidence="1">Phage tail collar domain-containing protein</fullName>
    </recommendedName>
</protein>
<evidence type="ECO:0000259" key="1">
    <source>
        <dbReference type="Pfam" id="PF07484"/>
    </source>
</evidence>
<comment type="caution">
    <text evidence="2">The sequence shown here is derived from an EMBL/GenBank/DDBJ whole genome shotgun (WGS) entry which is preliminary data.</text>
</comment>
<dbReference type="InterPro" id="IPR037053">
    <property type="entry name" value="Phage_tail_collar_dom_sf"/>
</dbReference>
<dbReference type="RefSeq" id="WP_078547657.1">
    <property type="nucleotide sequence ID" value="NZ_MPZV01000005.1"/>
</dbReference>
<name>A0ABX3MTJ3_9RHOB</name>
<dbReference type="SUPFAM" id="SSF88874">
    <property type="entry name" value="Receptor-binding domain of short tail fibre protein gp12"/>
    <property type="match status" value="1"/>
</dbReference>
<dbReference type="InterPro" id="IPR011083">
    <property type="entry name" value="Phage_tail_collar_dom"/>
</dbReference>
<dbReference type="Gene3D" id="3.90.1340.10">
    <property type="entry name" value="Phage tail collar domain"/>
    <property type="match status" value="1"/>
</dbReference>
<accession>A0ABX3MTJ3</accession>